<dbReference type="GO" id="GO:0006915">
    <property type="term" value="P:apoptotic process"/>
    <property type="evidence" value="ECO:0007669"/>
    <property type="project" value="UniProtKB-KW"/>
</dbReference>
<evidence type="ECO:0000259" key="5">
    <source>
        <dbReference type="Pfam" id="PF00656"/>
    </source>
</evidence>
<evidence type="ECO:0000256" key="2">
    <source>
        <dbReference type="ARBA" id="ARBA00022703"/>
    </source>
</evidence>
<feature type="compositionally biased region" description="Basic residues" evidence="4">
    <location>
        <begin position="65"/>
        <end position="79"/>
    </location>
</feature>
<evidence type="ECO:0000256" key="1">
    <source>
        <dbReference type="ARBA" id="ARBA00009005"/>
    </source>
</evidence>
<dbReference type="AlphaFoldDB" id="A0A8H7XJZ9"/>
<evidence type="ECO:0000256" key="4">
    <source>
        <dbReference type="SAM" id="MobiDB-lite"/>
    </source>
</evidence>
<dbReference type="EMBL" id="JAFIQS010000017">
    <property type="protein sequence ID" value="KAG5162910.1"/>
    <property type="molecule type" value="Genomic_DNA"/>
</dbReference>
<dbReference type="GO" id="GO:0004197">
    <property type="term" value="F:cysteine-type endopeptidase activity"/>
    <property type="evidence" value="ECO:0007669"/>
    <property type="project" value="InterPro"/>
</dbReference>
<reference evidence="6" key="1">
    <citation type="submission" date="2021-02" db="EMBL/GenBank/DDBJ databases">
        <title>Psilocybe cubensis genome.</title>
        <authorList>
            <person name="Mckernan K.J."/>
            <person name="Crawford S."/>
            <person name="Trippe A."/>
            <person name="Kane L.T."/>
            <person name="Mclaughlin S."/>
        </authorList>
    </citation>
    <scope>NUCLEOTIDE SEQUENCE [LARGE SCALE GENOMIC DNA]</scope>
    <source>
        <strain evidence="6">MGC-MH-2018</strain>
    </source>
</reference>
<dbReference type="InterPro" id="IPR029030">
    <property type="entry name" value="Caspase-like_dom_sf"/>
</dbReference>
<dbReference type="GO" id="GO:0006508">
    <property type="term" value="P:proteolysis"/>
    <property type="evidence" value="ECO:0007669"/>
    <property type="project" value="InterPro"/>
</dbReference>
<organism evidence="6">
    <name type="scientific">Psilocybe cubensis</name>
    <name type="common">Psychedelic mushroom</name>
    <name type="synonym">Stropharia cubensis</name>
    <dbReference type="NCBI Taxonomy" id="181762"/>
    <lineage>
        <taxon>Eukaryota</taxon>
        <taxon>Fungi</taxon>
        <taxon>Dikarya</taxon>
        <taxon>Basidiomycota</taxon>
        <taxon>Agaricomycotina</taxon>
        <taxon>Agaricomycetes</taxon>
        <taxon>Agaricomycetidae</taxon>
        <taxon>Agaricales</taxon>
        <taxon>Agaricineae</taxon>
        <taxon>Strophariaceae</taxon>
        <taxon>Psilocybe</taxon>
    </lineage>
</organism>
<feature type="compositionally biased region" description="Basic and acidic residues" evidence="4">
    <location>
        <begin position="113"/>
        <end position="125"/>
    </location>
</feature>
<dbReference type="PANTHER" id="PTHR48104:SF30">
    <property type="entry name" value="METACASPASE-1"/>
    <property type="match status" value="1"/>
</dbReference>
<feature type="region of interest" description="Disordered" evidence="4">
    <location>
        <begin position="50"/>
        <end position="133"/>
    </location>
</feature>
<proteinExistence type="inferred from homology"/>
<feature type="compositionally biased region" description="Pro residues" evidence="4">
    <location>
        <begin position="20"/>
        <end position="31"/>
    </location>
</feature>
<dbReference type="Pfam" id="PF00656">
    <property type="entry name" value="Peptidase_C14"/>
    <property type="match status" value="1"/>
</dbReference>
<dbReference type="GO" id="GO:0005737">
    <property type="term" value="C:cytoplasm"/>
    <property type="evidence" value="ECO:0007669"/>
    <property type="project" value="TreeGrafter"/>
</dbReference>
<dbReference type="OrthoDB" id="3223806at2759"/>
<feature type="region of interest" description="Disordered" evidence="4">
    <location>
        <begin position="161"/>
        <end position="188"/>
    </location>
</feature>
<feature type="region of interest" description="Disordered" evidence="4">
    <location>
        <begin position="1"/>
        <end position="31"/>
    </location>
</feature>
<feature type="compositionally biased region" description="Basic and acidic residues" evidence="4">
    <location>
        <begin position="50"/>
        <end position="64"/>
    </location>
</feature>
<dbReference type="SUPFAM" id="SSF52129">
    <property type="entry name" value="Caspase-like"/>
    <property type="match status" value="1"/>
</dbReference>
<protein>
    <recommendedName>
        <fullName evidence="5">Peptidase C14 caspase domain-containing protein</fullName>
    </recommendedName>
</protein>
<dbReference type="Gene3D" id="3.40.50.12660">
    <property type="match status" value="1"/>
</dbReference>
<keyword evidence="3" id="KW-0788">Thiol protease</keyword>
<gene>
    <name evidence="6" type="ORF">JR316_012298</name>
</gene>
<dbReference type="InterPro" id="IPR050452">
    <property type="entry name" value="Metacaspase"/>
</dbReference>
<name>A0A8H7XJZ9_PSICU</name>
<keyword evidence="3" id="KW-0378">Hydrolase</keyword>
<sequence>MARPPTKLDLASGQELIVPPNGPLPKFYPPPRGIKIIPIYDDERTFPWSHHEYRPQTSERERSRSRSHSRSHRRDRSKSRVVYTDSEYSHSGSYVSSSRTSSHGRGRSPLPSERYREDRYEEPHRGHSRSRYTASEVGAGSLHHHHQNDRNSDFLYNLHHGRRPESVAPSGRSGSTVRGHRYGSRSNSDIPDIRNFLEDVQKYLKILPPAKDFCYSRCTGRKKAVCIGINYVGQKDELRGCANDARNMRKFIMDNYGFQSQDILLIVDDGHANSSLRPTRKEMFNAMRWLVKGAQMHDSLFFHYSGHGGQSPDASGREADGMDEVIYPVDYDSSGDIIDDELHQELVAPLPPGCRLTVTFRGTVLDLPYLHSAHGRLRGLRHVSKRCQKRGVAPGADVISFSACKDDETSADTFSGGVATGAMSHAFVQSLEGNPNQTYEELLQHLRDILIPKYHQKAQLSGTHPIDLNRTFIL</sequence>
<evidence type="ECO:0000313" key="6">
    <source>
        <dbReference type="EMBL" id="KAG5162910.1"/>
    </source>
</evidence>
<keyword evidence="2" id="KW-0053">Apoptosis</keyword>
<evidence type="ECO:0000256" key="3">
    <source>
        <dbReference type="ARBA" id="ARBA00022807"/>
    </source>
</evidence>
<accession>A0A8H7XJZ9</accession>
<dbReference type="InterPro" id="IPR011600">
    <property type="entry name" value="Pept_C14_caspase"/>
</dbReference>
<keyword evidence="3" id="KW-0645">Protease</keyword>
<comment type="caution">
    <text evidence="6">The sequence shown here is derived from an EMBL/GenBank/DDBJ whole genome shotgun (WGS) entry which is preliminary data.</text>
</comment>
<dbReference type="PANTHER" id="PTHR48104">
    <property type="entry name" value="METACASPASE-4"/>
    <property type="match status" value="1"/>
</dbReference>
<feature type="compositionally biased region" description="Low complexity" evidence="4">
    <location>
        <begin position="89"/>
        <end position="103"/>
    </location>
</feature>
<comment type="similarity">
    <text evidence="1">Belongs to the peptidase C14B family.</text>
</comment>
<feature type="domain" description="Peptidase C14 caspase" evidence="5">
    <location>
        <begin position="221"/>
        <end position="462"/>
    </location>
</feature>